<dbReference type="FunCoup" id="D8RHK3">
    <property type="interactions" value="797"/>
</dbReference>
<dbReference type="PANTHER" id="PTHR14499:SF116">
    <property type="entry name" value="OSJNBA0029H02.24 PROTEIN"/>
    <property type="match status" value="1"/>
</dbReference>
<dbReference type="PANTHER" id="PTHR14499">
    <property type="entry name" value="POTASSIUM CHANNEL TETRAMERIZATION DOMAIN-CONTAINING"/>
    <property type="match status" value="1"/>
</dbReference>
<reference evidence="3 4" key="1">
    <citation type="journal article" date="2011" name="Science">
        <title>The Selaginella genome identifies genetic changes associated with the evolution of vascular plants.</title>
        <authorList>
            <person name="Banks J.A."/>
            <person name="Nishiyama T."/>
            <person name="Hasebe M."/>
            <person name="Bowman J.L."/>
            <person name="Gribskov M."/>
            <person name="dePamphilis C."/>
            <person name="Albert V.A."/>
            <person name="Aono N."/>
            <person name="Aoyama T."/>
            <person name="Ambrose B.A."/>
            <person name="Ashton N.W."/>
            <person name="Axtell M.J."/>
            <person name="Barker E."/>
            <person name="Barker M.S."/>
            <person name="Bennetzen J.L."/>
            <person name="Bonawitz N.D."/>
            <person name="Chapple C."/>
            <person name="Cheng C."/>
            <person name="Correa L.G."/>
            <person name="Dacre M."/>
            <person name="DeBarry J."/>
            <person name="Dreyer I."/>
            <person name="Elias M."/>
            <person name="Engstrom E.M."/>
            <person name="Estelle M."/>
            <person name="Feng L."/>
            <person name="Finet C."/>
            <person name="Floyd S.K."/>
            <person name="Frommer W.B."/>
            <person name="Fujita T."/>
            <person name="Gramzow L."/>
            <person name="Gutensohn M."/>
            <person name="Harholt J."/>
            <person name="Hattori M."/>
            <person name="Heyl A."/>
            <person name="Hirai T."/>
            <person name="Hiwatashi Y."/>
            <person name="Ishikawa M."/>
            <person name="Iwata M."/>
            <person name="Karol K.G."/>
            <person name="Koehler B."/>
            <person name="Kolukisaoglu U."/>
            <person name="Kubo M."/>
            <person name="Kurata T."/>
            <person name="Lalonde S."/>
            <person name="Li K."/>
            <person name="Li Y."/>
            <person name="Litt A."/>
            <person name="Lyons E."/>
            <person name="Manning G."/>
            <person name="Maruyama T."/>
            <person name="Michael T.P."/>
            <person name="Mikami K."/>
            <person name="Miyazaki S."/>
            <person name="Morinaga S."/>
            <person name="Murata T."/>
            <person name="Mueller-Roeber B."/>
            <person name="Nelson D.R."/>
            <person name="Obara M."/>
            <person name="Oguri Y."/>
            <person name="Olmstead R.G."/>
            <person name="Onodera N."/>
            <person name="Petersen B.L."/>
            <person name="Pils B."/>
            <person name="Prigge M."/>
            <person name="Rensing S.A."/>
            <person name="Riano-Pachon D.M."/>
            <person name="Roberts A.W."/>
            <person name="Sato Y."/>
            <person name="Scheller H.V."/>
            <person name="Schulz B."/>
            <person name="Schulz C."/>
            <person name="Shakirov E.V."/>
            <person name="Shibagaki N."/>
            <person name="Shinohara N."/>
            <person name="Shippen D.E."/>
            <person name="Soerensen I."/>
            <person name="Sotooka R."/>
            <person name="Sugimoto N."/>
            <person name="Sugita M."/>
            <person name="Sumikawa N."/>
            <person name="Tanurdzic M."/>
            <person name="Theissen G."/>
            <person name="Ulvskov P."/>
            <person name="Wakazuki S."/>
            <person name="Weng J.K."/>
            <person name="Willats W.W."/>
            <person name="Wipf D."/>
            <person name="Wolf P.G."/>
            <person name="Yang L."/>
            <person name="Zimmer A.D."/>
            <person name="Zhu Q."/>
            <person name="Mitros T."/>
            <person name="Hellsten U."/>
            <person name="Loque D."/>
            <person name="Otillar R."/>
            <person name="Salamov A."/>
            <person name="Schmutz J."/>
            <person name="Shapiro H."/>
            <person name="Lindquist E."/>
            <person name="Lucas S."/>
            <person name="Rokhsar D."/>
            <person name="Grigoriev I.V."/>
        </authorList>
    </citation>
    <scope>NUCLEOTIDE SEQUENCE [LARGE SCALE GENOMIC DNA]</scope>
</reference>
<evidence type="ECO:0000256" key="1">
    <source>
        <dbReference type="ARBA" id="ARBA00004906"/>
    </source>
</evidence>
<gene>
    <name evidence="3" type="ORF">SELMODRAFT_231523</name>
</gene>
<dbReference type="Gene3D" id="2.130.10.10">
    <property type="entry name" value="YVTN repeat-like/Quinoprotein amine dehydrogenase"/>
    <property type="match status" value="1"/>
</dbReference>
<dbReference type="InParanoid" id="D8RHK3"/>
<dbReference type="InterPro" id="IPR057441">
    <property type="entry name" value="Beta_prop_At2g24240"/>
</dbReference>
<sequence>MALKRSDRVRINVGGTPFITSSTTIANAGADSMLCSLLNENWEPATRDPQRHEQDEIFIDRDPALFAVLLDLLRTGELRTPHGIPHGTLVREAVFYGIDRHVKAASWGSPLDGNRVRCRASVRGRATTDAVAIRASPGGGCGVAHGPMIHVYDWSLEELPPVTLDFMSVNDFGFLPRNPLRMVVCAADRGDIGGLGCVNAATGKLIQRMKLELDDSSRSFMALACASSDCEVFASSRMRGVGIWDQESGRNVGFVTSGEGGGGSKLQWLPSSNLLLVASMFPHSDHCFLTLLDRRQRTKAWEWSDCEMRSQPLIMDAVAIQNRNMICVVDQSDELGFIDTRMGGGGGGGSGAAFAPACWSHMFQRIKRSEMEEHLYSKLRINASDPSSENLQLFSTREEAVLVHSCSAVALSGGIADIDVGGDRLFVLHSDENLFDVWESPPLLSSSSSKILL</sequence>
<dbReference type="GO" id="GO:0051260">
    <property type="term" value="P:protein homooligomerization"/>
    <property type="evidence" value="ECO:0007669"/>
    <property type="project" value="InterPro"/>
</dbReference>
<organism evidence="4">
    <name type="scientific">Selaginella moellendorffii</name>
    <name type="common">Spikemoss</name>
    <dbReference type="NCBI Taxonomy" id="88036"/>
    <lineage>
        <taxon>Eukaryota</taxon>
        <taxon>Viridiplantae</taxon>
        <taxon>Streptophyta</taxon>
        <taxon>Embryophyta</taxon>
        <taxon>Tracheophyta</taxon>
        <taxon>Lycopodiopsida</taxon>
        <taxon>Selaginellales</taxon>
        <taxon>Selaginellaceae</taxon>
        <taxon>Selaginella</taxon>
    </lineage>
</organism>
<dbReference type="InterPro" id="IPR000210">
    <property type="entry name" value="BTB/POZ_dom"/>
</dbReference>
<dbReference type="InterPro" id="IPR011333">
    <property type="entry name" value="SKP1/BTB/POZ_sf"/>
</dbReference>
<dbReference type="SMART" id="SM00225">
    <property type="entry name" value="BTB"/>
    <property type="match status" value="1"/>
</dbReference>
<comment type="pathway">
    <text evidence="1">Protein modification; protein ubiquitination.</text>
</comment>
<evidence type="ECO:0000259" key="2">
    <source>
        <dbReference type="SMART" id="SM00225"/>
    </source>
</evidence>
<protein>
    <recommendedName>
        <fullName evidence="2">BTB domain-containing protein</fullName>
    </recommendedName>
</protein>
<keyword evidence="4" id="KW-1185">Reference proteome</keyword>
<dbReference type="Pfam" id="PF02214">
    <property type="entry name" value="BTB_2"/>
    <property type="match status" value="1"/>
</dbReference>
<dbReference type="SUPFAM" id="SSF54695">
    <property type="entry name" value="POZ domain"/>
    <property type="match status" value="1"/>
</dbReference>
<dbReference type="InterPro" id="IPR003131">
    <property type="entry name" value="T1-type_BTB"/>
</dbReference>
<dbReference type="Pfam" id="PF25279">
    <property type="entry name" value="Beta_prop_At2g24240"/>
    <property type="match status" value="1"/>
</dbReference>
<dbReference type="eggNOG" id="KOG2714">
    <property type="taxonomic scope" value="Eukaryota"/>
</dbReference>
<dbReference type="InterPro" id="IPR011047">
    <property type="entry name" value="Quinoprotein_ADH-like_sf"/>
</dbReference>
<dbReference type="EMBL" id="GL377579">
    <property type="protein sequence ID" value="EFJ28295.1"/>
    <property type="molecule type" value="Genomic_DNA"/>
</dbReference>
<feature type="domain" description="BTB" evidence="2">
    <location>
        <begin position="7"/>
        <end position="113"/>
    </location>
</feature>
<dbReference type="Gramene" id="EFJ28295">
    <property type="protein sequence ID" value="EFJ28295"/>
    <property type="gene ID" value="SELMODRAFT_231523"/>
</dbReference>
<dbReference type="Gene3D" id="3.30.710.10">
    <property type="entry name" value="Potassium Channel Kv1.1, Chain A"/>
    <property type="match status" value="1"/>
</dbReference>
<dbReference type="KEGG" id="smo:SELMODRAFT_231523"/>
<name>D8RHK3_SELML</name>
<evidence type="ECO:0000313" key="3">
    <source>
        <dbReference type="EMBL" id="EFJ28295.1"/>
    </source>
</evidence>
<evidence type="ECO:0000313" key="4">
    <source>
        <dbReference type="Proteomes" id="UP000001514"/>
    </source>
</evidence>
<accession>D8RHK3</accession>
<dbReference type="HOGENOM" id="CLU_045194_1_0_1"/>
<dbReference type="OMA" id="GWIDSGN"/>
<dbReference type="AlphaFoldDB" id="D8RHK3"/>
<dbReference type="SUPFAM" id="SSF50998">
    <property type="entry name" value="Quinoprotein alcohol dehydrogenase-like"/>
    <property type="match status" value="1"/>
</dbReference>
<proteinExistence type="predicted"/>
<dbReference type="InterPro" id="IPR015943">
    <property type="entry name" value="WD40/YVTN_repeat-like_dom_sf"/>
</dbReference>
<dbReference type="STRING" id="88036.D8RHK3"/>
<dbReference type="CDD" id="cd18316">
    <property type="entry name" value="BTB_POZ_KCTD-like"/>
    <property type="match status" value="1"/>
</dbReference>
<dbReference type="Proteomes" id="UP000001514">
    <property type="component" value="Unassembled WGS sequence"/>
</dbReference>